<accession>A0A6G0JAH6</accession>
<dbReference type="GO" id="GO:0005634">
    <property type="term" value="C:nucleus"/>
    <property type="evidence" value="ECO:0007669"/>
    <property type="project" value="UniProtKB-SubCell"/>
</dbReference>
<sequence length="1491" mass="165079">MLAMRKRITAAPVDSTDKKGIQVGGQLPGGVQVGPQHQNQQLLLTPASLQLAQLQAQLTLHRLKLAQGGNTASAASVLNQVLSNVAMSQPLFNQLRTSTMVGNPQGAFPSGMIGYPSSNSALGPLVGGGFNQNPGNVRLNHPGGGGIVGQHSTEYGKKSGSTYPSDSDRRLQYNLAGGTSAASATAGDEQYSMINTQAKNMNNVGFQRDFYGHDVLGQQTGFSVNEQNMNVYNSSGHKEQWKGPANLSHTGKVDLVPNAANVWTAVGQPIRSRTELYNPEEPTPDPKFTPSSGISLFGTSGTQAFGGYQPLHGSEETLSSGTRTLQPYQVNDYHAVTPTQLPHQCSICDKKVYNLKDWDQHVKGKLHLQNRTLYTNESSAGVSAGAVHYAVSRPSDGGLNTGGTNSMVYSATSQDVSSGTNTSYLPAAAMKTYALSDTGFASHQPESKPFPPRKATAGRVVHICNLPEGSCTENDVINLGLPFGKVTNYILMRSTHQAFVEMAYVEAAQAMVQYYQLTPAMINNQKLLIRMSKRYKELQLKKPGKDVQSIIQDISSQRERDEIQELEHYIPERARSRSPISRSLSPHSHSPSFTSCSSAHSPQGALCRGPERASNGMGQRRGSWDWSSHLRRAEDERERDDPWRNGSSVDDDRPNGRAADRRKAYQKPLDHISSRSADERGGGVGGGEGMRGNRDWHPRGSPQGMSFNSYRNMEDDFYIKEEMYKSDKPPRPPYQRHDAKPKRRDGGDYYSRSRHSEFEMTEEPLRRTLEDKRQSSPDRGRSKKTSRRHTTAEKHERENATENTDCQLKEKSGSPQQSNKPKEATECGKKRDTEKEWESGDDTDEECWYPKNMEELVTVDEVGGEDDSIIEPDLPELEKYASCPKESAEEEDSGGAYITIYLALLGEIEVPSPSREQDKAVSEHSIPLGVEFIVPRTGYYCKLCGLFYTSEDTAKTTHCRSTVHYRNLQKYLSQLAEENKTKTTGLVSEFEAWTRQTVSFDLFYFIFFAHCKKKNLISQNMATDCAAWLNANPVEAEDLSDSFASGDEDNRGPNKNINNEINGNWLSSSSNSIHEARLKAKAKRRLRKNSSRDSGRGDSLSDNGDVVRGTAVAPTSPKSKLLDRKSRLGKGRGLPKKGGAGGKGVWGRSGEVYEPEEVDEKDPNYDEAQGNCVYETVVPPLDERDFEKTVTPIVQEYFEHADTNEVAELLAELNLGPMRSEVPSLAVSLALEAKASHRELTSRLLADLCGPVLSHSDMENSFDKLLRELPDLVLDTPGAPQLVGQFIARAVSDQILSKNYVEGYKGRVDCEYTRAALDRAAVLLKMSLGGLRIDNQWGTGGGQRPVTQLIKEMNLLLKEYILSGDTKEAERCLRDLEVPHFHHEFVYEAIVMVLESKGEKTFKMVLQLLKSLSASFVITVDQMRRGYERVYMDIAEINIDVPRAYFILEQVVDKSFSVGIIDVKLRDLCPCRGRKRFVSEGDGGVVKVESY</sequence>
<dbReference type="SMART" id="SM00451">
    <property type="entry name" value="ZnF_U1"/>
    <property type="match status" value="2"/>
</dbReference>
<dbReference type="InterPro" id="IPR003604">
    <property type="entry name" value="Matrin/U1-like-C_Znf_C2H2"/>
</dbReference>
<dbReference type="InterPro" id="IPR012677">
    <property type="entry name" value="Nucleotide-bd_a/b_plait_sf"/>
</dbReference>
<feature type="compositionally biased region" description="Basic residues" evidence="13">
    <location>
        <begin position="1079"/>
        <end position="1089"/>
    </location>
</feature>
<dbReference type="Gene3D" id="1.25.40.180">
    <property type="match status" value="2"/>
</dbReference>
<reference evidence="17 18" key="1">
    <citation type="submission" date="2019-07" db="EMBL/GenBank/DDBJ databases">
        <title>Chromosome genome assembly for large yellow croaker.</title>
        <authorList>
            <person name="Xiao S."/>
        </authorList>
    </citation>
    <scope>NUCLEOTIDE SEQUENCE [LARGE SCALE GENOMIC DNA]</scope>
    <source>
        <strain evidence="17">JMULYC20181020</strain>
        <tissue evidence="17">Muscle</tissue>
    </source>
</reference>
<feature type="compositionally biased region" description="Gly residues" evidence="13">
    <location>
        <begin position="1136"/>
        <end position="1147"/>
    </location>
</feature>
<feature type="region of interest" description="Disordered" evidence="13">
    <location>
        <begin position="1"/>
        <end position="20"/>
    </location>
</feature>
<feature type="region of interest" description="Disordered" evidence="13">
    <location>
        <begin position="1040"/>
        <end position="1167"/>
    </location>
</feature>
<keyword evidence="6" id="KW-0479">Metal-binding</keyword>
<comment type="similarity">
    <text evidence="3">Belongs to the PDCD4 family.</text>
</comment>
<organism evidence="17 18">
    <name type="scientific">Larimichthys crocea</name>
    <name type="common">Large yellow croaker</name>
    <name type="synonym">Pseudosciaena crocea</name>
    <dbReference type="NCBI Taxonomy" id="215358"/>
    <lineage>
        <taxon>Eukaryota</taxon>
        <taxon>Metazoa</taxon>
        <taxon>Chordata</taxon>
        <taxon>Craniata</taxon>
        <taxon>Vertebrata</taxon>
        <taxon>Euteleostomi</taxon>
        <taxon>Actinopterygii</taxon>
        <taxon>Neopterygii</taxon>
        <taxon>Teleostei</taxon>
        <taxon>Neoteleostei</taxon>
        <taxon>Acanthomorphata</taxon>
        <taxon>Eupercaria</taxon>
        <taxon>Sciaenidae</taxon>
        <taxon>Larimichthys</taxon>
    </lineage>
</organism>
<evidence type="ECO:0000256" key="6">
    <source>
        <dbReference type="ARBA" id="ARBA00022723"/>
    </source>
</evidence>
<feature type="compositionally biased region" description="Low complexity" evidence="13">
    <location>
        <begin position="1053"/>
        <end position="1064"/>
    </location>
</feature>
<dbReference type="Proteomes" id="UP000424527">
    <property type="component" value="Unassembled WGS sequence"/>
</dbReference>
<evidence type="ECO:0000256" key="3">
    <source>
        <dbReference type="ARBA" id="ARBA00005497"/>
    </source>
</evidence>
<feature type="compositionally biased region" description="Basic and acidic residues" evidence="13">
    <location>
        <begin position="631"/>
        <end position="643"/>
    </location>
</feature>
<evidence type="ECO:0000259" key="14">
    <source>
        <dbReference type="PROSITE" id="PS50102"/>
    </source>
</evidence>
<dbReference type="InterPro" id="IPR000690">
    <property type="entry name" value="Matrin/U1-C_Znf_C2H2"/>
</dbReference>
<dbReference type="Pfam" id="PF12874">
    <property type="entry name" value="zf-met"/>
    <property type="match status" value="1"/>
</dbReference>
<evidence type="ECO:0000256" key="7">
    <source>
        <dbReference type="ARBA" id="ARBA00022737"/>
    </source>
</evidence>
<feature type="compositionally biased region" description="Basic and acidic residues" evidence="13">
    <location>
        <begin position="820"/>
        <end position="838"/>
    </location>
</feature>
<dbReference type="PANTHER" id="PTHR12626">
    <property type="entry name" value="PROGRAMMED CELL DEATH 4"/>
    <property type="match status" value="1"/>
</dbReference>
<dbReference type="Pfam" id="PF02847">
    <property type="entry name" value="MA3"/>
    <property type="match status" value="2"/>
</dbReference>
<feature type="domain" description="RRM" evidence="14">
    <location>
        <begin position="459"/>
        <end position="534"/>
    </location>
</feature>
<dbReference type="InterPro" id="IPR013087">
    <property type="entry name" value="Znf_C2H2_type"/>
</dbReference>
<dbReference type="Gene3D" id="3.30.70.330">
    <property type="match status" value="1"/>
</dbReference>
<dbReference type="EMBL" id="REGW02000001">
    <property type="protein sequence ID" value="KAE8300775.1"/>
    <property type="molecule type" value="Genomic_DNA"/>
</dbReference>
<protein>
    <recommendedName>
        <fullName evidence="4">Programmed cell death protein 4</fullName>
    </recommendedName>
</protein>
<evidence type="ECO:0000256" key="8">
    <source>
        <dbReference type="ARBA" id="ARBA00022771"/>
    </source>
</evidence>
<dbReference type="GO" id="GO:0045892">
    <property type="term" value="P:negative regulation of DNA-templated transcription"/>
    <property type="evidence" value="ECO:0007669"/>
    <property type="project" value="InterPro"/>
</dbReference>
<feature type="compositionally biased region" description="Low complexity" evidence="13">
    <location>
        <begin position="577"/>
        <end position="601"/>
    </location>
</feature>
<dbReference type="InterPro" id="IPR016024">
    <property type="entry name" value="ARM-type_fold"/>
</dbReference>
<feature type="compositionally biased region" description="Basic and acidic residues" evidence="13">
    <location>
        <begin position="754"/>
        <end position="780"/>
    </location>
</feature>
<evidence type="ECO:0000259" key="15">
    <source>
        <dbReference type="PROSITE" id="PS50171"/>
    </source>
</evidence>
<feature type="compositionally biased region" description="Basic and acidic residues" evidence="13">
    <location>
        <begin position="712"/>
        <end position="738"/>
    </location>
</feature>
<dbReference type="GO" id="GO:0008270">
    <property type="term" value="F:zinc ion binding"/>
    <property type="evidence" value="ECO:0007669"/>
    <property type="project" value="UniProtKB-KW"/>
</dbReference>
<dbReference type="SUPFAM" id="SSF57667">
    <property type="entry name" value="beta-beta-alpha zinc fingers"/>
    <property type="match status" value="1"/>
</dbReference>
<gene>
    <name evidence="17" type="ORF">D5F01_LYC00922</name>
</gene>
<feature type="domain" description="Matrin-type" evidence="15">
    <location>
        <begin position="939"/>
        <end position="970"/>
    </location>
</feature>
<feature type="compositionally biased region" description="Basic and acidic residues" evidence="13">
    <location>
        <begin position="650"/>
        <end position="681"/>
    </location>
</feature>
<dbReference type="CDD" id="cd12685">
    <property type="entry name" value="RRM_RBM20"/>
    <property type="match status" value="1"/>
</dbReference>
<evidence type="ECO:0000256" key="1">
    <source>
        <dbReference type="ARBA" id="ARBA00004123"/>
    </source>
</evidence>
<evidence type="ECO:0000313" key="18">
    <source>
        <dbReference type="Proteomes" id="UP000424527"/>
    </source>
</evidence>
<evidence type="ECO:0000259" key="16">
    <source>
        <dbReference type="PROSITE" id="PS51366"/>
    </source>
</evidence>
<keyword evidence="18" id="KW-1185">Reference proteome</keyword>
<dbReference type="SMART" id="SM00544">
    <property type="entry name" value="MA3"/>
    <property type="match status" value="2"/>
</dbReference>
<evidence type="ECO:0000256" key="4">
    <source>
        <dbReference type="ARBA" id="ARBA00014414"/>
    </source>
</evidence>
<dbReference type="InterPro" id="IPR036236">
    <property type="entry name" value="Znf_C2H2_sf"/>
</dbReference>
<keyword evidence="5" id="KW-0963">Cytoplasm</keyword>
<feature type="domain" description="MI" evidence="16">
    <location>
        <begin position="1185"/>
        <end position="1306"/>
    </location>
</feature>
<keyword evidence="8" id="KW-0863">Zinc-finger</keyword>
<feature type="compositionally biased region" description="Basic and acidic residues" evidence="13">
    <location>
        <begin position="790"/>
        <end position="800"/>
    </location>
</feature>
<evidence type="ECO:0000313" key="17">
    <source>
        <dbReference type="EMBL" id="KAE8300775.1"/>
    </source>
</evidence>
<dbReference type="SMART" id="SM00360">
    <property type="entry name" value="RRM"/>
    <property type="match status" value="1"/>
</dbReference>
<dbReference type="FunFam" id="1.25.40.180:FF:000008">
    <property type="entry name" value="Programmed cell death protein 4"/>
    <property type="match status" value="1"/>
</dbReference>
<evidence type="ECO:0000256" key="5">
    <source>
        <dbReference type="ARBA" id="ARBA00022490"/>
    </source>
</evidence>
<dbReference type="InterPro" id="IPR039778">
    <property type="entry name" value="PDCD4"/>
</dbReference>
<evidence type="ECO:0000256" key="13">
    <source>
        <dbReference type="SAM" id="MobiDB-lite"/>
    </source>
</evidence>
<dbReference type="SUPFAM" id="SSF48371">
    <property type="entry name" value="ARM repeat"/>
    <property type="match status" value="2"/>
</dbReference>
<evidence type="ECO:0000256" key="9">
    <source>
        <dbReference type="ARBA" id="ARBA00022833"/>
    </source>
</evidence>
<dbReference type="PROSITE" id="PS51366">
    <property type="entry name" value="MI"/>
    <property type="match status" value="2"/>
</dbReference>
<evidence type="ECO:0000256" key="2">
    <source>
        <dbReference type="ARBA" id="ARBA00004496"/>
    </source>
</evidence>
<dbReference type="InterPro" id="IPR035979">
    <property type="entry name" value="RBD_domain_sf"/>
</dbReference>
<dbReference type="GO" id="GO:0003723">
    <property type="term" value="F:RNA binding"/>
    <property type="evidence" value="ECO:0007669"/>
    <property type="project" value="UniProtKB-UniRule"/>
</dbReference>
<dbReference type="PROSITE" id="PS00028">
    <property type="entry name" value="ZINC_FINGER_C2H2_1"/>
    <property type="match status" value="1"/>
</dbReference>
<feature type="region of interest" description="Disordered" evidence="13">
    <location>
        <begin position="568"/>
        <end position="847"/>
    </location>
</feature>
<dbReference type="InterPro" id="IPR000504">
    <property type="entry name" value="RRM_dom"/>
</dbReference>
<evidence type="ECO:0000256" key="12">
    <source>
        <dbReference type="PROSITE-ProRule" id="PRU00176"/>
    </source>
</evidence>
<dbReference type="InterPro" id="IPR034790">
    <property type="entry name" value="RBM20_RRM"/>
</dbReference>
<comment type="subcellular location">
    <subcellularLocation>
        <location evidence="2">Cytoplasm</location>
    </subcellularLocation>
    <subcellularLocation>
        <location evidence="1">Nucleus</location>
    </subcellularLocation>
</comment>
<evidence type="ECO:0000256" key="11">
    <source>
        <dbReference type="ARBA" id="ARBA00023242"/>
    </source>
</evidence>
<dbReference type="InterPro" id="IPR003891">
    <property type="entry name" value="Initiation_fac_eIF4g_MI"/>
</dbReference>
<dbReference type="PANTHER" id="PTHR12626:SF3">
    <property type="entry name" value="PROGRAMMED CELL DEATH PROTEIN 4"/>
    <property type="match status" value="1"/>
</dbReference>
<dbReference type="GO" id="GO:0005829">
    <property type="term" value="C:cytosol"/>
    <property type="evidence" value="ECO:0007669"/>
    <property type="project" value="TreeGrafter"/>
</dbReference>
<name>A0A6G0JAH6_LARCR</name>
<feature type="domain" description="MI" evidence="16">
    <location>
        <begin position="1348"/>
        <end position="1471"/>
    </location>
</feature>
<dbReference type="PROSITE" id="PS50171">
    <property type="entry name" value="ZF_MATRIN"/>
    <property type="match status" value="1"/>
</dbReference>
<keyword evidence="11" id="KW-0539">Nucleus</keyword>
<keyword evidence="10 12" id="KW-0694">RNA-binding</keyword>
<dbReference type="SUPFAM" id="SSF54928">
    <property type="entry name" value="RNA-binding domain, RBD"/>
    <property type="match status" value="1"/>
</dbReference>
<comment type="caution">
    <text evidence="17">The sequence shown here is derived from an EMBL/GenBank/DDBJ whole genome shotgun (WGS) entry which is preliminary data.</text>
</comment>
<dbReference type="PROSITE" id="PS50102">
    <property type="entry name" value="RRM"/>
    <property type="match status" value="1"/>
</dbReference>
<dbReference type="FunFam" id="1.25.40.180:FF:000009">
    <property type="entry name" value="programmed cell death protein 4"/>
    <property type="match status" value="1"/>
</dbReference>
<evidence type="ECO:0000256" key="10">
    <source>
        <dbReference type="ARBA" id="ARBA00022884"/>
    </source>
</evidence>
<proteinExistence type="inferred from homology"/>
<keyword evidence="7" id="KW-0677">Repeat</keyword>
<keyword evidence="9" id="KW-0862">Zinc</keyword>